<feature type="binding site" evidence="13">
    <location>
        <position position="211"/>
    </location>
    <ligand>
        <name>Fe cation</name>
        <dbReference type="ChEBI" id="CHEBI:24875"/>
        <label>1</label>
    </ligand>
</feature>
<evidence type="ECO:0000313" key="15">
    <source>
        <dbReference type="EMBL" id="RUP44205.1"/>
    </source>
</evidence>
<dbReference type="GO" id="GO:0005737">
    <property type="term" value="C:cytoplasm"/>
    <property type="evidence" value="ECO:0007669"/>
    <property type="project" value="UniProtKB-SubCell"/>
</dbReference>
<keyword evidence="16" id="KW-1185">Reference proteome</keyword>
<evidence type="ECO:0000256" key="8">
    <source>
        <dbReference type="ARBA" id="ARBA00023002"/>
    </source>
</evidence>
<reference evidence="15 16" key="1">
    <citation type="journal article" date="2018" name="New Phytol.">
        <title>Phylogenomics of Endogonaceae and evolution of mycorrhizas within Mucoromycota.</title>
        <authorList>
            <person name="Chang Y."/>
            <person name="Desiro A."/>
            <person name="Na H."/>
            <person name="Sandor L."/>
            <person name="Lipzen A."/>
            <person name="Clum A."/>
            <person name="Barry K."/>
            <person name="Grigoriev I.V."/>
            <person name="Martin F.M."/>
            <person name="Stajich J.E."/>
            <person name="Smith M.E."/>
            <person name="Bonito G."/>
            <person name="Spatafora J.W."/>
        </authorList>
    </citation>
    <scope>NUCLEOTIDE SEQUENCE [LARGE SCALE GENOMIC DNA]</scope>
    <source>
        <strain evidence="15 16">GMNB39</strain>
    </source>
</reference>
<dbReference type="Proteomes" id="UP000268093">
    <property type="component" value="Unassembled WGS sequence"/>
</dbReference>
<feature type="binding site" evidence="13">
    <location>
        <position position="142"/>
    </location>
    <ligand>
        <name>Fe cation</name>
        <dbReference type="ChEBI" id="CHEBI:24875"/>
        <label>1</label>
    </ligand>
</feature>
<dbReference type="InterPro" id="IPR007828">
    <property type="entry name" value="Inositol_oxygenase"/>
</dbReference>
<evidence type="ECO:0000256" key="12">
    <source>
        <dbReference type="PIRSR" id="PIRSR607828-1"/>
    </source>
</evidence>
<dbReference type="Gene3D" id="1.10.3210.10">
    <property type="entry name" value="Hypothetical protein af1432"/>
    <property type="match status" value="1"/>
</dbReference>
<comment type="similarity">
    <text evidence="3 14">Belongs to the myo-inositol oxygenase family.</text>
</comment>
<feature type="binding site" evidence="13">
    <location>
        <position position="267"/>
    </location>
    <ligand>
        <name>Fe cation</name>
        <dbReference type="ChEBI" id="CHEBI:24875"/>
        <label>1</label>
    </ligand>
</feature>
<dbReference type="Pfam" id="PF05153">
    <property type="entry name" value="MIOX"/>
    <property type="match status" value="1"/>
</dbReference>
<dbReference type="GO" id="GO:0005506">
    <property type="term" value="F:iron ion binding"/>
    <property type="evidence" value="ECO:0007669"/>
    <property type="project" value="InterPro"/>
</dbReference>
<evidence type="ECO:0000256" key="5">
    <source>
        <dbReference type="ARBA" id="ARBA00019269"/>
    </source>
</evidence>
<dbReference type="PANTHER" id="PTHR12588">
    <property type="entry name" value="MYOINOSITOL OXYGENASE"/>
    <property type="match status" value="1"/>
</dbReference>
<feature type="binding site" evidence="13">
    <location>
        <position position="141"/>
    </location>
    <ligand>
        <name>Fe cation</name>
        <dbReference type="ChEBI" id="CHEBI:24875"/>
        <label>1</label>
    </ligand>
</feature>
<gene>
    <name evidence="15" type="ORF">BC936DRAFT_149793</name>
</gene>
<dbReference type="GO" id="GO:0019310">
    <property type="term" value="P:inositol catabolic process"/>
    <property type="evidence" value="ECO:0007669"/>
    <property type="project" value="UniProtKB-UniRule"/>
</dbReference>
<keyword evidence="6 14" id="KW-0963">Cytoplasm</keyword>
<comment type="catalytic activity">
    <reaction evidence="11 14">
        <text>myo-inositol + O2 = D-glucuronate + H2O + H(+)</text>
        <dbReference type="Rhea" id="RHEA:23696"/>
        <dbReference type="ChEBI" id="CHEBI:15377"/>
        <dbReference type="ChEBI" id="CHEBI:15378"/>
        <dbReference type="ChEBI" id="CHEBI:15379"/>
        <dbReference type="ChEBI" id="CHEBI:17268"/>
        <dbReference type="ChEBI" id="CHEBI:58720"/>
        <dbReference type="EC" id="1.13.99.1"/>
    </reaction>
</comment>
<evidence type="ECO:0000256" key="3">
    <source>
        <dbReference type="ARBA" id="ARBA00005286"/>
    </source>
</evidence>
<sequence length="299" mass="34892">MTKLAAVSTENLAAAAKTSEEWDSFLRQKYDPASVAEEVPKPKDAFRDYESALTEQPKVSQFYAENHEKQTLSFVLSQKAKYASLDKLTMGIWEAMEKLNALVDDSDPDTSLTQIEHCLQAAEAARRDGQPRWMVLTCLIHDLGKVLFFLGEPQWAVVGDTFPVGCRWSDKIVYPDFFARNLDREKERLQTPLGIYEEHCGLDRVHMSYGHDEYLATVVKGYLPEEAVYIIRYHSFYSAHREGEYRHLMDERDERLMEWVRKFNPYDLYSKSDDAPKIEDLKPYYQELIAEYFPEKIKW</sequence>
<dbReference type="SUPFAM" id="SSF109604">
    <property type="entry name" value="HD-domain/PDEase-like"/>
    <property type="match status" value="1"/>
</dbReference>
<keyword evidence="9 13" id="KW-0408">Iron</keyword>
<dbReference type="OrthoDB" id="5151075at2759"/>
<evidence type="ECO:0000256" key="2">
    <source>
        <dbReference type="ARBA" id="ARBA00005167"/>
    </source>
</evidence>
<feature type="binding site" evidence="12">
    <location>
        <begin position="104"/>
        <end position="106"/>
    </location>
    <ligand>
        <name>substrate</name>
    </ligand>
</feature>
<protein>
    <recommendedName>
        <fullName evidence="5 14">Inositol oxygenase</fullName>
        <ecNumber evidence="4 14">1.13.99.1</ecNumber>
    </recommendedName>
    <alternativeName>
        <fullName evidence="10 14">Myo-inositol oxygenase</fullName>
    </alternativeName>
</protein>
<comment type="caution">
    <text evidence="15">The sequence shown here is derived from an EMBL/GenBank/DDBJ whole genome shotgun (WGS) entry which is preliminary data.</text>
</comment>
<dbReference type="EMBL" id="RBNI01009363">
    <property type="protein sequence ID" value="RUP44205.1"/>
    <property type="molecule type" value="Genomic_DNA"/>
</dbReference>
<name>A0A433D044_9FUNG</name>
<evidence type="ECO:0000256" key="4">
    <source>
        <dbReference type="ARBA" id="ARBA00011919"/>
    </source>
</evidence>
<feature type="binding site" evidence="13">
    <location>
        <position position="117"/>
    </location>
    <ligand>
        <name>Fe cation</name>
        <dbReference type="ChEBI" id="CHEBI:24875"/>
        <label>1</label>
    </ligand>
</feature>
<evidence type="ECO:0000256" key="11">
    <source>
        <dbReference type="ARBA" id="ARBA00048271"/>
    </source>
</evidence>
<evidence type="ECO:0000256" key="10">
    <source>
        <dbReference type="ARBA" id="ARBA00029668"/>
    </source>
</evidence>
<comment type="pathway">
    <text evidence="2 14">Polyol metabolism; myo-inositol degradation into D-glucuronate; D-glucuronate from myo-inositol: step 1/1.</text>
</comment>
<evidence type="ECO:0000256" key="7">
    <source>
        <dbReference type="ARBA" id="ARBA00022723"/>
    </source>
</evidence>
<comment type="cofactor">
    <cofactor evidence="13 14">
        <name>Fe cation</name>
        <dbReference type="ChEBI" id="CHEBI:24875"/>
    </cofactor>
    <text evidence="13 14">Binds 2 iron ions per subunit.</text>
</comment>
<organism evidence="15 16">
    <name type="scientific">Jimgerdemannia flammicorona</name>
    <dbReference type="NCBI Taxonomy" id="994334"/>
    <lineage>
        <taxon>Eukaryota</taxon>
        <taxon>Fungi</taxon>
        <taxon>Fungi incertae sedis</taxon>
        <taxon>Mucoromycota</taxon>
        <taxon>Mucoromycotina</taxon>
        <taxon>Endogonomycetes</taxon>
        <taxon>Endogonales</taxon>
        <taxon>Endogonaceae</taxon>
        <taxon>Jimgerdemannia</taxon>
    </lineage>
</organism>
<feature type="binding site" evidence="12">
    <location>
        <begin position="234"/>
        <end position="235"/>
    </location>
    <ligand>
        <name>substrate</name>
    </ligand>
</feature>
<keyword evidence="8 14" id="KW-0560">Oxidoreductase</keyword>
<feature type="binding site" evidence="12">
    <location>
        <position position="47"/>
    </location>
    <ligand>
        <name>substrate</name>
    </ligand>
</feature>
<evidence type="ECO:0000313" key="16">
    <source>
        <dbReference type="Proteomes" id="UP000268093"/>
    </source>
</evidence>
<evidence type="ECO:0000256" key="9">
    <source>
        <dbReference type="ARBA" id="ARBA00023004"/>
    </source>
</evidence>
<evidence type="ECO:0000256" key="13">
    <source>
        <dbReference type="PIRSR" id="PIRSR607828-2"/>
    </source>
</evidence>
<feature type="binding site" evidence="12">
    <location>
        <begin position="159"/>
        <end position="160"/>
    </location>
    <ligand>
        <name>substrate</name>
    </ligand>
</feature>
<comment type="subcellular location">
    <subcellularLocation>
        <location evidence="1 14">Cytoplasm</location>
    </subcellularLocation>
</comment>
<dbReference type="UniPathway" id="UPA00111">
    <property type="reaction ID" value="UER00527"/>
</dbReference>
<dbReference type="GO" id="GO:0050113">
    <property type="term" value="F:inositol oxygenase activity"/>
    <property type="evidence" value="ECO:0007669"/>
    <property type="project" value="UniProtKB-UniRule"/>
</dbReference>
<dbReference type="AlphaFoldDB" id="A0A433D044"/>
<evidence type="ECO:0000256" key="6">
    <source>
        <dbReference type="ARBA" id="ARBA00022490"/>
    </source>
</evidence>
<proteinExistence type="inferred from homology"/>
<accession>A0A433D044</accession>
<evidence type="ECO:0000256" key="1">
    <source>
        <dbReference type="ARBA" id="ARBA00004496"/>
    </source>
</evidence>
<evidence type="ECO:0000256" key="14">
    <source>
        <dbReference type="RuleBase" id="RU367039"/>
    </source>
</evidence>
<keyword evidence="7 13" id="KW-0479">Metal-binding</keyword>
<feature type="binding site" evidence="12">
    <location>
        <position position="145"/>
    </location>
    <ligand>
        <name>substrate</name>
    </ligand>
</feature>
<dbReference type="EC" id="1.13.99.1" evidence="4 14"/>
<feature type="binding site" evidence="13">
    <location>
        <position position="234"/>
    </location>
    <ligand>
        <name>Fe cation</name>
        <dbReference type="ChEBI" id="CHEBI:24875"/>
        <label>1</label>
    </ligand>
</feature>
<dbReference type="PANTHER" id="PTHR12588:SF0">
    <property type="entry name" value="INOSITOL OXYGENASE"/>
    <property type="match status" value="1"/>
</dbReference>